<keyword evidence="2" id="KW-1185">Reference proteome</keyword>
<accession>A0ACC0Z2N2</accession>
<evidence type="ECO:0000313" key="1">
    <source>
        <dbReference type="EMBL" id="KAJ0044408.1"/>
    </source>
</evidence>
<comment type="caution">
    <text evidence="1">The sequence shown here is derived from an EMBL/GenBank/DDBJ whole genome shotgun (WGS) entry which is preliminary data.</text>
</comment>
<reference evidence="2" key="1">
    <citation type="journal article" date="2023" name="G3 (Bethesda)">
        <title>Genome assembly and association tests identify interacting loci associated with vigor, precocity, and sex in interspecific pistachio rootstocks.</title>
        <authorList>
            <person name="Palmer W."/>
            <person name="Jacygrad E."/>
            <person name="Sagayaradj S."/>
            <person name="Cavanaugh K."/>
            <person name="Han R."/>
            <person name="Bertier L."/>
            <person name="Beede B."/>
            <person name="Kafkas S."/>
            <person name="Golino D."/>
            <person name="Preece J."/>
            <person name="Michelmore R."/>
        </authorList>
    </citation>
    <scope>NUCLEOTIDE SEQUENCE [LARGE SCALE GENOMIC DNA]</scope>
</reference>
<dbReference type="Proteomes" id="UP001163603">
    <property type="component" value="Chromosome 3"/>
</dbReference>
<sequence>MAMVAPLVEESFMNKTFSAMMFGLLQFGFVYKMGLFRGHMAVEETASICNGDHHRAQLSFNQALSSTEEDKHVLDGKNSNL</sequence>
<dbReference type="EMBL" id="CM047738">
    <property type="protein sequence ID" value="KAJ0044408.1"/>
    <property type="molecule type" value="Genomic_DNA"/>
</dbReference>
<protein>
    <submittedName>
        <fullName evidence="1">Uncharacterized protein</fullName>
    </submittedName>
</protein>
<proteinExistence type="predicted"/>
<evidence type="ECO:0000313" key="2">
    <source>
        <dbReference type="Proteomes" id="UP001163603"/>
    </source>
</evidence>
<gene>
    <name evidence="1" type="ORF">Pint_05898</name>
</gene>
<name>A0ACC0Z2N2_9ROSI</name>
<organism evidence="1 2">
    <name type="scientific">Pistacia integerrima</name>
    <dbReference type="NCBI Taxonomy" id="434235"/>
    <lineage>
        <taxon>Eukaryota</taxon>
        <taxon>Viridiplantae</taxon>
        <taxon>Streptophyta</taxon>
        <taxon>Embryophyta</taxon>
        <taxon>Tracheophyta</taxon>
        <taxon>Spermatophyta</taxon>
        <taxon>Magnoliopsida</taxon>
        <taxon>eudicotyledons</taxon>
        <taxon>Gunneridae</taxon>
        <taxon>Pentapetalae</taxon>
        <taxon>rosids</taxon>
        <taxon>malvids</taxon>
        <taxon>Sapindales</taxon>
        <taxon>Anacardiaceae</taxon>
        <taxon>Pistacia</taxon>
    </lineage>
</organism>